<dbReference type="Gene3D" id="4.10.830.40">
    <property type="match status" value="1"/>
</dbReference>
<protein>
    <submittedName>
        <fullName evidence="7">E3 ubiquitin-protein ligase TRIM9</fullName>
    </submittedName>
</protein>
<dbReference type="Pfam" id="PF00643">
    <property type="entry name" value="zf-B_box"/>
    <property type="match status" value="1"/>
</dbReference>
<evidence type="ECO:0000256" key="1">
    <source>
        <dbReference type="ARBA" id="ARBA00022723"/>
    </source>
</evidence>
<dbReference type="GO" id="GO:0061630">
    <property type="term" value="F:ubiquitin protein ligase activity"/>
    <property type="evidence" value="ECO:0007669"/>
    <property type="project" value="TreeGrafter"/>
</dbReference>
<dbReference type="InterPro" id="IPR000315">
    <property type="entry name" value="Znf_B-box"/>
</dbReference>
<dbReference type="GO" id="GO:0008270">
    <property type="term" value="F:zinc ion binding"/>
    <property type="evidence" value="ECO:0007669"/>
    <property type="project" value="UniProtKB-KW"/>
</dbReference>
<reference evidence="8" key="1">
    <citation type="submission" date="2017-01" db="EMBL/GenBank/DDBJ databases">
        <title>Comparative genomics of anhydrobiosis in the tardigrade Hypsibius dujardini.</title>
        <authorList>
            <person name="Yoshida Y."/>
            <person name="Koutsovoulos G."/>
            <person name="Laetsch D."/>
            <person name="Stevens L."/>
            <person name="Kumar S."/>
            <person name="Horikawa D."/>
            <person name="Ishino K."/>
            <person name="Komine S."/>
            <person name="Tomita M."/>
            <person name="Blaxter M."/>
            <person name="Arakawa K."/>
        </authorList>
    </citation>
    <scope>NUCLEOTIDE SEQUENCE [LARGE SCALE GENOMIC DNA]</scope>
    <source>
        <strain evidence="8">Z151</strain>
    </source>
</reference>
<keyword evidence="2 4" id="KW-0863">Zinc-finger</keyword>
<dbReference type="AlphaFoldDB" id="A0A1W0XD72"/>
<dbReference type="SUPFAM" id="SSF57850">
    <property type="entry name" value="RING/U-box"/>
    <property type="match status" value="1"/>
</dbReference>
<dbReference type="Pfam" id="PF13445">
    <property type="entry name" value="zf-RING_UBOX"/>
    <property type="match status" value="1"/>
</dbReference>
<dbReference type="SMART" id="SM00336">
    <property type="entry name" value="BBOX"/>
    <property type="match status" value="2"/>
</dbReference>
<dbReference type="SUPFAM" id="SSF57845">
    <property type="entry name" value="B-box zinc-binding domain"/>
    <property type="match status" value="1"/>
</dbReference>
<dbReference type="Gene3D" id="3.30.40.10">
    <property type="entry name" value="Zinc/RING finger domain, C3HC4 (zinc finger)"/>
    <property type="match status" value="1"/>
</dbReference>
<dbReference type="InterPro" id="IPR047153">
    <property type="entry name" value="TRIM45/56/19-like"/>
</dbReference>
<dbReference type="OrthoDB" id="295536at2759"/>
<comment type="caution">
    <text evidence="7">The sequence shown here is derived from an EMBL/GenBank/DDBJ whole genome shotgun (WGS) entry which is preliminary data.</text>
</comment>
<evidence type="ECO:0000313" key="7">
    <source>
        <dbReference type="EMBL" id="OQV25390.1"/>
    </source>
</evidence>
<evidence type="ECO:0000256" key="5">
    <source>
        <dbReference type="SAM" id="MobiDB-lite"/>
    </source>
</evidence>
<evidence type="ECO:0000256" key="4">
    <source>
        <dbReference type="PROSITE-ProRule" id="PRU00024"/>
    </source>
</evidence>
<feature type="domain" description="B box-type" evidence="6">
    <location>
        <begin position="212"/>
        <end position="255"/>
    </location>
</feature>
<evidence type="ECO:0000313" key="8">
    <source>
        <dbReference type="Proteomes" id="UP000192578"/>
    </source>
</evidence>
<dbReference type="Gene3D" id="3.30.160.60">
    <property type="entry name" value="Classic Zinc Finger"/>
    <property type="match status" value="1"/>
</dbReference>
<feature type="region of interest" description="Disordered" evidence="5">
    <location>
        <begin position="48"/>
        <end position="70"/>
    </location>
</feature>
<keyword evidence="8" id="KW-1185">Reference proteome</keyword>
<gene>
    <name evidence="7" type="ORF">BV898_01069</name>
</gene>
<dbReference type="PANTHER" id="PTHR25462:SF306">
    <property type="entry name" value="TRIPARTITE MOTIF CONTAINING 9"/>
    <property type="match status" value="1"/>
</dbReference>
<dbReference type="Pfam" id="PF22586">
    <property type="entry name" value="ANCHR-like_BBOX"/>
    <property type="match status" value="1"/>
</dbReference>
<keyword evidence="1" id="KW-0479">Metal-binding</keyword>
<name>A0A1W0XD72_HYPEX</name>
<feature type="compositionally biased region" description="Low complexity" evidence="5">
    <location>
        <begin position="48"/>
        <end position="66"/>
    </location>
</feature>
<dbReference type="EMBL" id="MTYJ01000003">
    <property type="protein sequence ID" value="OQV25390.1"/>
    <property type="molecule type" value="Genomic_DNA"/>
</dbReference>
<sequence>MDYKRIESELRCMVCNDLFKYPVMLPCGHNICAACTEKCLSSQAIAGATSSSSSSSSSAGSAISQTTRRLSQESLEKLHSDLGMGMMEKLELQALESDQISMVSDADSGVVCGSAGSSAGSSGVGGGSICGKRDSLLSGSERGGLFSLTCPNNQCGKVFITDDAPGKSFPANRLMMKILSKYTSTLLTGSSSNSPATTPTAGGPSIPPVCQLCETEPSKVAIVFCQQCEIFYCQACRDSFHPQRGPLTTHKLLPPDRGSAHFGKDSQQQQQQNLHNTYVCAALEQQKCPLHNHEYTMYCGPCKVPLCWRCLEKDTFHQEQHDVQSLQGLSKAKKYIRLQLSARRRHCSRSAGRRKDERTNGGVKIAAFSFQI</sequence>
<evidence type="ECO:0000256" key="2">
    <source>
        <dbReference type="ARBA" id="ARBA00022771"/>
    </source>
</evidence>
<dbReference type="InterPro" id="IPR027370">
    <property type="entry name" value="Znf-RING_euk"/>
</dbReference>
<keyword evidence="3" id="KW-0862">Zinc</keyword>
<evidence type="ECO:0000259" key="6">
    <source>
        <dbReference type="PROSITE" id="PS50119"/>
    </source>
</evidence>
<dbReference type="PANTHER" id="PTHR25462">
    <property type="entry name" value="BONUS, ISOFORM C-RELATED"/>
    <property type="match status" value="1"/>
</dbReference>
<feature type="domain" description="B box-type" evidence="6">
    <location>
        <begin position="283"/>
        <end position="326"/>
    </location>
</feature>
<dbReference type="InterPro" id="IPR013083">
    <property type="entry name" value="Znf_RING/FYVE/PHD"/>
</dbReference>
<organism evidence="7 8">
    <name type="scientific">Hypsibius exemplaris</name>
    <name type="common">Freshwater tardigrade</name>
    <dbReference type="NCBI Taxonomy" id="2072580"/>
    <lineage>
        <taxon>Eukaryota</taxon>
        <taxon>Metazoa</taxon>
        <taxon>Ecdysozoa</taxon>
        <taxon>Tardigrada</taxon>
        <taxon>Eutardigrada</taxon>
        <taxon>Parachela</taxon>
        <taxon>Hypsibioidea</taxon>
        <taxon>Hypsibiidae</taxon>
        <taxon>Hypsibius</taxon>
    </lineage>
</organism>
<dbReference type="Proteomes" id="UP000192578">
    <property type="component" value="Unassembled WGS sequence"/>
</dbReference>
<evidence type="ECO:0000256" key="3">
    <source>
        <dbReference type="ARBA" id="ARBA00022833"/>
    </source>
</evidence>
<proteinExistence type="predicted"/>
<accession>A0A1W0XD72</accession>
<dbReference type="PROSITE" id="PS50119">
    <property type="entry name" value="ZF_BBOX"/>
    <property type="match status" value="2"/>
</dbReference>